<dbReference type="InterPro" id="IPR043502">
    <property type="entry name" value="DNA/RNA_pol_sf"/>
</dbReference>
<dbReference type="PROSITE" id="PS50878">
    <property type="entry name" value="RT_POL"/>
    <property type="match status" value="1"/>
</dbReference>
<organism evidence="2 3">
    <name type="scientific">Latimeria chalumnae</name>
    <name type="common">Coelacanth</name>
    <dbReference type="NCBI Taxonomy" id="7897"/>
    <lineage>
        <taxon>Eukaryota</taxon>
        <taxon>Metazoa</taxon>
        <taxon>Chordata</taxon>
        <taxon>Craniata</taxon>
        <taxon>Vertebrata</taxon>
        <taxon>Euteleostomi</taxon>
        <taxon>Coelacanthiformes</taxon>
        <taxon>Coelacanthidae</taxon>
        <taxon>Latimeria</taxon>
    </lineage>
</organism>
<dbReference type="Pfam" id="PF00078">
    <property type="entry name" value="RVT_1"/>
    <property type="match status" value="1"/>
</dbReference>
<dbReference type="Proteomes" id="UP000008672">
    <property type="component" value="Unassembled WGS sequence"/>
</dbReference>
<evidence type="ECO:0000259" key="1">
    <source>
        <dbReference type="PROSITE" id="PS50878"/>
    </source>
</evidence>
<dbReference type="InterPro" id="IPR000477">
    <property type="entry name" value="RT_dom"/>
</dbReference>
<dbReference type="eggNOG" id="KOG1075">
    <property type="taxonomic scope" value="Eukaryota"/>
</dbReference>
<reference evidence="2" key="2">
    <citation type="submission" date="2025-08" db="UniProtKB">
        <authorList>
            <consortium name="Ensembl"/>
        </authorList>
    </citation>
    <scope>IDENTIFICATION</scope>
</reference>
<reference evidence="2" key="3">
    <citation type="submission" date="2025-09" db="UniProtKB">
        <authorList>
            <consortium name="Ensembl"/>
        </authorList>
    </citation>
    <scope>IDENTIFICATION</scope>
</reference>
<dbReference type="InParanoid" id="H3ALG9"/>
<dbReference type="SUPFAM" id="SSF56672">
    <property type="entry name" value="DNA/RNA polymerases"/>
    <property type="match status" value="1"/>
</dbReference>
<dbReference type="AlphaFoldDB" id="H3ALG9"/>
<feature type="domain" description="Reverse transcriptase" evidence="1">
    <location>
        <begin position="1"/>
        <end position="185"/>
    </location>
</feature>
<dbReference type="EMBL" id="AFYH01187730">
    <property type="status" value="NOT_ANNOTATED_CDS"/>
    <property type="molecule type" value="Genomic_DNA"/>
</dbReference>
<accession>H3ALG9</accession>
<protein>
    <recommendedName>
        <fullName evidence="1">Reverse transcriptase domain-containing protein</fullName>
    </recommendedName>
</protein>
<dbReference type="PANTHER" id="PTHR47027">
    <property type="entry name" value="REVERSE TRANSCRIPTASE DOMAIN-CONTAINING PROTEIN"/>
    <property type="match status" value="1"/>
</dbReference>
<reference evidence="3" key="1">
    <citation type="submission" date="2011-08" db="EMBL/GenBank/DDBJ databases">
        <title>The draft genome of Latimeria chalumnae.</title>
        <authorList>
            <person name="Di Palma F."/>
            <person name="Alfoldi J."/>
            <person name="Johnson J."/>
            <person name="Berlin A."/>
            <person name="Gnerre S."/>
            <person name="Jaffe D."/>
            <person name="MacCallum I."/>
            <person name="Young S."/>
            <person name="Walker B.J."/>
            <person name="Lander E."/>
            <person name="Lindblad-Toh K."/>
        </authorList>
    </citation>
    <scope>NUCLEOTIDE SEQUENCE [LARGE SCALE GENOMIC DNA]</scope>
    <source>
        <strain evidence="3">Wild caught</strain>
    </source>
</reference>
<keyword evidence="3" id="KW-1185">Reference proteome</keyword>
<evidence type="ECO:0000313" key="2">
    <source>
        <dbReference type="Ensembl" id="ENSLACP00000010490.1"/>
    </source>
</evidence>
<proteinExistence type="predicted"/>
<dbReference type="Ensembl" id="ENSLACT00000010569.1">
    <property type="protein sequence ID" value="ENSLACP00000010490.1"/>
    <property type="gene ID" value="ENSLACG00000009240.1"/>
</dbReference>
<name>H3ALG9_LATCH</name>
<evidence type="ECO:0000313" key="3">
    <source>
        <dbReference type="Proteomes" id="UP000008672"/>
    </source>
</evidence>
<dbReference type="GeneTree" id="ENSGT00400000024060"/>
<dbReference type="PANTHER" id="PTHR47027:SF20">
    <property type="entry name" value="REVERSE TRANSCRIPTASE-LIKE PROTEIN WITH RNA-DIRECTED DNA POLYMERASE DOMAIN"/>
    <property type="match status" value="1"/>
</dbReference>
<dbReference type="EMBL" id="AFYH01187731">
    <property type="status" value="NOT_ANNOTATED_CDS"/>
    <property type="molecule type" value="Genomic_DNA"/>
</dbReference>
<dbReference type="CDD" id="cd01650">
    <property type="entry name" value="RT_nLTR_like"/>
    <property type="match status" value="1"/>
</dbReference>
<dbReference type="HOGENOM" id="CLU_551610_0_0_1"/>
<dbReference type="OMA" id="THEWVER"/>
<sequence>DLAKAFDTVSHDHIVKSLQRLQINTHFIDVIINLYQQCHTCIEVGKEIEMTSGVKQGDPLSPILFNIAMDPLICDLESSGYGFTFGQEEQQVTALAFADDIALVSQSHAGMAHLLKLTNNFCKKVGMAMNYKKTRGFHIAPKGKTYVVNSRSKWKVDNNEIALIMPGEHEKYLGAYFDPWIGVEQGNSLAKLEDYLKNLESLPLKPGQKVHCLKTFVIPSLLYGLIQSDWKKHTLVDMDCRIRNYLKEVLHLALGTADGLLYSASKDGGLGVQKLESLIPNLAYNKLDRFNKSDERIIHASVAFNGINITTEMTNLLCSGVKKQELARWKELRCQGIGVSYFEDDSVSNSWCTDLSRLKSKHLIAALQLRSNTYPTREFTARGRPTIPKMCRGCGNATEMIGHIIRPMHNCERSSHSKQLINKAERLGWTTEKEPNLIDNQSRLRKPDLIFKKGNQALVVDVTVRMEDNQSSLEKAFQEKVEYYSPLRPQIEKLTGCRNIGFYGFVVGARGKFPKDNSKLLVDLGLPRHKTFSTSISCLSLQRTLDMLQIF</sequence>